<evidence type="ECO:0000256" key="5">
    <source>
        <dbReference type="SAM" id="MobiDB-lite"/>
    </source>
</evidence>
<feature type="transmembrane region" description="Helical" evidence="6">
    <location>
        <begin position="215"/>
        <end position="232"/>
    </location>
</feature>
<keyword evidence="3 6" id="KW-1133">Transmembrane helix</keyword>
<dbReference type="GO" id="GO:0016020">
    <property type="term" value="C:membrane"/>
    <property type="evidence" value="ECO:0007669"/>
    <property type="project" value="UniProtKB-SubCell"/>
</dbReference>
<evidence type="ECO:0000256" key="4">
    <source>
        <dbReference type="ARBA" id="ARBA00023136"/>
    </source>
</evidence>
<organism evidence="8 9">
    <name type="scientific">Cylindrotheca closterium</name>
    <dbReference type="NCBI Taxonomy" id="2856"/>
    <lineage>
        <taxon>Eukaryota</taxon>
        <taxon>Sar</taxon>
        <taxon>Stramenopiles</taxon>
        <taxon>Ochrophyta</taxon>
        <taxon>Bacillariophyta</taxon>
        <taxon>Bacillariophyceae</taxon>
        <taxon>Bacillariophycidae</taxon>
        <taxon>Bacillariales</taxon>
        <taxon>Bacillariaceae</taxon>
        <taxon>Cylindrotheca</taxon>
    </lineage>
</organism>
<reference evidence="8" key="1">
    <citation type="submission" date="2023-08" db="EMBL/GenBank/DDBJ databases">
        <authorList>
            <person name="Audoor S."/>
            <person name="Bilcke G."/>
        </authorList>
    </citation>
    <scope>NUCLEOTIDE SEQUENCE</scope>
</reference>
<feature type="transmembrane region" description="Helical" evidence="6">
    <location>
        <begin position="464"/>
        <end position="488"/>
    </location>
</feature>
<sequence>MEPVPSTDDEHQEQHDNHNKLNLWQGVALLTADCLGVGVLALPYDAYKLGWSFGLPFLIINFPINYFSGNYLSVIALDLERDSDAQEDGENATELDETADNAELEMQENHSHKQTSRKTYAEVPKSPSAEESMVDEDIFNDEDIVEDTLEEEDEPPVQPPTSSTYDLISISDQVFHGPHAARLVALLYYTNLFLVLGDYLLVMSRAVSAMLADKICLPVAGIIASLLMFAICQLKTMANLGRKVSVVSLLAMVIVLAQCLFHHRMGSAIPIDFAERENPSMWQKLGALASIAFAVGSQKLFLNIRHELKDRKQASTTLGWSLTSYGATYLLVILFAGPHPPSFLFDAIPEGISRRIAGLLLWGHVAVSYAINCQALCSSIDRALVLRFPVTSDDSSKRWLGLTLSVCVSSYLVANAIPFFKDLVALIGALTSIPLTLMLPALLHQKATNLRLWLPRVGECFPLVGSYPLLVYSLVFFIVGLLGALSSIDQDWLSHGKPFSCRSGDAADSILPSDCYP</sequence>
<feature type="region of interest" description="Disordered" evidence="5">
    <location>
        <begin position="106"/>
        <end position="132"/>
    </location>
</feature>
<feature type="domain" description="Amino acid transporter transmembrane" evidence="7">
    <location>
        <begin position="161"/>
        <end position="453"/>
    </location>
</feature>
<evidence type="ECO:0000256" key="6">
    <source>
        <dbReference type="SAM" id="Phobius"/>
    </source>
</evidence>
<evidence type="ECO:0000313" key="9">
    <source>
        <dbReference type="Proteomes" id="UP001295423"/>
    </source>
</evidence>
<dbReference type="PANTHER" id="PTHR22950:SF461">
    <property type="entry name" value="AMINO ACID TRANSPORTER TRANSMEMBRANE DOMAIN-CONTAINING PROTEIN"/>
    <property type="match status" value="1"/>
</dbReference>
<dbReference type="Proteomes" id="UP001295423">
    <property type="component" value="Unassembled WGS sequence"/>
</dbReference>
<protein>
    <recommendedName>
        <fullName evidence="7">Amino acid transporter transmembrane domain-containing protein</fullName>
    </recommendedName>
</protein>
<keyword evidence="2 6" id="KW-0812">Transmembrane</keyword>
<feature type="transmembrane region" description="Helical" evidence="6">
    <location>
        <begin position="244"/>
        <end position="265"/>
    </location>
</feature>
<evidence type="ECO:0000313" key="8">
    <source>
        <dbReference type="EMBL" id="CAJ1949472.1"/>
    </source>
</evidence>
<evidence type="ECO:0000256" key="1">
    <source>
        <dbReference type="ARBA" id="ARBA00004141"/>
    </source>
</evidence>
<feature type="transmembrane region" description="Helical" evidence="6">
    <location>
        <begin position="423"/>
        <end position="443"/>
    </location>
</feature>
<feature type="transmembrane region" description="Helical" evidence="6">
    <location>
        <begin position="21"/>
        <end position="43"/>
    </location>
</feature>
<evidence type="ECO:0000256" key="3">
    <source>
        <dbReference type="ARBA" id="ARBA00022989"/>
    </source>
</evidence>
<gene>
    <name evidence="8" type="ORF">CYCCA115_LOCUS12113</name>
</gene>
<proteinExistence type="predicted"/>
<accession>A0AAD2FQD8</accession>
<comment type="subcellular location">
    <subcellularLocation>
        <location evidence="1">Membrane</location>
        <topology evidence="1">Multi-pass membrane protein</topology>
    </subcellularLocation>
</comment>
<feature type="transmembrane region" description="Helical" evidence="6">
    <location>
        <begin position="356"/>
        <end position="378"/>
    </location>
</feature>
<evidence type="ECO:0000256" key="2">
    <source>
        <dbReference type="ARBA" id="ARBA00022692"/>
    </source>
</evidence>
<dbReference type="AlphaFoldDB" id="A0AAD2FQD8"/>
<evidence type="ECO:0000259" key="7">
    <source>
        <dbReference type="Pfam" id="PF01490"/>
    </source>
</evidence>
<name>A0AAD2FQD8_9STRA</name>
<dbReference type="Pfam" id="PF01490">
    <property type="entry name" value="Aa_trans"/>
    <property type="match status" value="1"/>
</dbReference>
<keyword evidence="4 6" id="KW-0472">Membrane</keyword>
<feature type="transmembrane region" description="Helical" evidence="6">
    <location>
        <begin position="314"/>
        <end position="336"/>
    </location>
</feature>
<feature type="transmembrane region" description="Helical" evidence="6">
    <location>
        <begin position="285"/>
        <end position="302"/>
    </location>
</feature>
<feature type="transmembrane region" description="Helical" evidence="6">
    <location>
        <begin position="183"/>
        <end position="203"/>
    </location>
</feature>
<comment type="caution">
    <text evidence="8">The sequence shown here is derived from an EMBL/GenBank/DDBJ whole genome shotgun (WGS) entry which is preliminary data.</text>
</comment>
<dbReference type="GO" id="GO:0015179">
    <property type="term" value="F:L-amino acid transmembrane transporter activity"/>
    <property type="evidence" value="ECO:0007669"/>
    <property type="project" value="TreeGrafter"/>
</dbReference>
<keyword evidence="9" id="KW-1185">Reference proteome</keyword>
<feature type="transmembrane region" description="Helical" evidence="6">
    <location>
        <begin position="399"/>
        <end position="417"/>
    </location>
</feature>
<dbReference type="PANTHER" id="PTHR22950">
    <property type="entry name" value="AMINO ACID TRANSPORTER"/>
    <property type="match status" value="1"/>
</dbReference>
<dbReference type="InterPro" id="IPR013057">
    <property type="entry name" value="AA_transpt_TM"/>
</dbReference>
<dbReference type="EMBL" id="CAKOGP040001758">
    <property type="protein sequence ID" value="CAJ1949472.1"/>
    <property type="molecule type" value="Genomic_DNA"/>
</dbReference>
<feature type="transmembrane region" description="Helical" evidence="6">
    <location>
        <begin position="49"/>
        <end position="67"/>
    </location>
</feature>